<feature type="transmembrane region" description="Helical" evidence="6">
    <location>
        <begin position="67"/>
        <end position="89"/>
    </location>
</feature>
<feature type="transmembrane region" description="Helical" evidence="6">
    <location>
        <begin position="600"/>
        <end position="622"/>
    </location>
</feature>
<protein>
    <recommendedName>
        <fullName evidence="9">Lysylphosphatidylglycerol synthase TM region</fullName>
    </recommendedName>
</protein>
<evidence type="ECO:0000256" key="5">
    <source>
        <dbReference type="ARBA" id="ARBA00023136"/>
    </source>
</evidence>
<evidence type="ECO:0000256" key="4">
    <source>
        <dbReference type="ARBA" id="ARBA00022989"/>
    </source>
</evidence>
<dbReference type="Pfam" id="PF03706">
    <property type="entry name" value="LPG_synthase_TM"/>
    <property type="match status" value="1"/>
</dbReference>
<dbReference type="InterPro" id="IPR022791">
    <property type="entry name" value="L-PG_synthase/AglD"/>
</dbReference>
<feature type="transmembrane region" description="Helical" evidence="6">
    <location>
        <begin position="523"/>
        <end position="547"/>
    </location>
</feature>
<gene>
    <name evidence="7" type="ORF">SAMN05421869_110361</name>
</gene>
<keyword evidence="4 6" id="KW-1133">Transmembrane helix</keyword>
<organism evidence="7 8">
    <name type="scientific">Nonomuraea jiangxiensis</name>
    <dbReference type="NCBI Taxonomy" id="633440"/>
    <lineage>
        <taxon>Bacteria</taxon>
        <taxon>Bacillati</taxon>
        <taxon>Actinomycetota</taxon>
        <taxon>Actinomycetes</taxon>
        <taxon>Streptosporangiales</taxon>
        <taxon>Streptosporangiaceae</taxon>
        <taxon>Nonomuraea</taxon>
    </lineage>
</organism>
<feature type="transmembrane region" description="Helical" evidence="6">
    <location>
        <begin position="692"/>
        <end position="725"/>
    </location>
</feature>
<keyword evidence="2" id="KW-1003">Cell membrane</keyword>
<proteinExistence type="predicted"/>
<evidence type="ECO:0000313" key="7">
    <source>
        <dbReference type="EMBL" id="SDJ47838.1"/>
    </source>
</evidence>
<feature type="transmembrane region" description="Helical" evidence="6">
    <location>
        <begin position="559"/>
        <end position="580"/>
    </location>
</feature>
<dbReference type="PANTHER" id="PTHR39087:SF2">
    <property type="entry name" value="UPF0104 MEMBRANE PROTEIN MJ1595"/>
    <property type="match status" value="1"/>
</dbReference>
<dbReference type="NCBIfam" id="TIGR00374">
    <property type="entry name" value="flippase-like domain"/>
    <property type="match status" value="1"/>
</dbReference>
<reference evidence="7 8" key="1">
    <citation type="submission" date="2016-10" db="EMBL/GenBank/DDBJ databases">
        <authorList>
            <person name="de Groot N.N."/>
        </authorList>
    </citation>
    <scope>NUCLEOTIDE SEQUENCE [LARGE SCALE GENOMIC DNA]</scope>
    <source>
        <strain evidence="7 8">CGMCC 4.6533</strain>
    </source>
</reference>
<dbReference type="PANTHER" id="PTHR39087">
    <property type="entry name" value="UPF0104 MEMBRANE PROTEIN MJ1595"/>
    <property type="match status" value="1"/>
</dbReference>
<dbReference type="GO" id="GO:0005886">
    <property type="term" value="C:plasma membrane"/>
    <property type="evidence" value="ECO:0007669"/>
    <property type="project" value="UniProtKB-SubCell"/>
</dbReference>
<keyword evidence="8" id="KW-1185">Reference proteome</keyword>
<dbReference type="AlphaFoldDB" id="A0A1G8U204"/>
<feature type="transmembrane region" description="Helical" evidence="6">
    <location>
        <begin position="768"/>
        <end position="785"/>
    </location>
</feature>
<feature type="transmembrane region" description="Helical" evidence="6">
    <location>
        <begin position="101"/>
        <end position="122"/>
    </location>
</feature>
<feature type="transmembrane region" description="Helical" evidence="6">
    <location>
        <begin position="166"/>
        <end position="183"/>
    </location>
</feature>
<feature type="transmembrane region" description="Helical" evidence="6">
    <location>
        <begin position="27"/>
        <end position="47"/>
    </location>
</feature>
<sequence length="791" mass="85037">MAESRPDDDVYVVEPLLPQRLRRPSDLLRFFATLIVLTAVILLALVAKRTLIGLEADVKEGAELVPLLSRIAAFLGGAAVLIVPAAFAVERVFHRDGLRVAEGLIAAIAGIAGSFLLGQWLVAGNVEDLRVLLTGDRTIEPLNTLLTSVIAYATAVRISRRPTWRMLMWATVALYILAFFSGRQITLPSAIVTVLVGMAIGYATLYGVGSPNTRPAGSAVVAALRKLSFPVVSARRIEDDLQGDRRYSMGLKDGSSLDVTVLDRDRQVAGLAYRLWRRIRLNSETRRKAIRSLRAELEREALMAYAAQAAGASTPRLLGTSEIGTEAALLAYEHIETRPLAEVPDSEIDDALLAQIWEQVELLQIQRLAHRRLTGDSIHLDRAGRVVLTDARSGEIAAGDLLLRLDVAQLLAYLALRVGPERSVRAAAAVLGPDALAAAMPLLQRIALTRETRAALSKAKNVLPGLRDHIVALKPQSKVEEVRLERFRPRVLITIIASTLAAYIVLSQLSRVDIYRVITTANWAWSGVALVASFVSFVAAALMLRGFVPEPLPLWRTVLVQFAASFVKLVAPAAVGGVAINTRYLQKRGIPPASAVASVGASQLIMLVFHIALLLLFAYITGSTTTTSFTPSRGLVVVLLAVALLVVVVLGVPPLRRLLTSRMRKLFSNVLPRLLDVLQSPRKMVEACTGTLMITIAFVLCLDACVAAFGGSLSFTAVAVVYLTANAIGSAAPTPGGLGAVEIALAGGLTVAGVPAELATSAVLLHRLLTFWLPVLPGWAAFTYLQRHESL</sequence>
<evidence type="ECO:0000313" key="8">
    <source>
        <dbReference type="Proteomes" id="UP000199202"/>
    </source>
</evidence>
<feature type="transmembrane region" description="Helical" evidence="6">
    <location>
        <begin position="189"/>
        <end position="208"/>
    </location>
</feature>
<name>A0A1G8U204_9ACTN</name>
<comment type="subcellular location">
    <subcellularLocation>
        <location evidence="1">Cell membrane</location>
        <topology evidence="1">Multi-pass membrane protein</topology>
    </subcellularLocation>
</comment>
<keyword evidence="5 6" id="KW-0472">Membrane</keyword>
<dbReference type="RefSeq" id="WP_090935105.1">
    <property type="nucleotide sequence ID" value="NZ_FNDJ01000010.1"/>
</dbReference>
<dbReference type="STRING" id="633440.SAMN05421869_110361"/>
<accession>A0A1G8U204</accession>
<feature type="transmembrane region" description="Helical" evidence="6">
    <location>
        <begin position="737"/>
        <end position="756"/>
    </location>
</feature>
<dbReference type="EMBL" id="FNDJ01000010">
    <property type="protein sequence ID" value="SDJ47838.1"/>
    <property type="molecule type" value="Genomic_DNA"/>
</dbReference>
<evidence type="ECO:0008006" key="9">
    <source>
        <dbReference type="Google" id="ProtNLM"/>
    </source>
</evidence>
<evidence type="ECO:0000256" key="3">
    <source>
        <dbReference type="ARBA" id="ARBA00022692"/>
    </source>
</evidence>
<dbReference type="Proteomes" id="UP000199202">
    <property type="component" value="Unassembled WGS sequence"/>
</dbReference>
<dbReference type="OrthoDB" id="5242664at2"/>
<feature type="transmembrane region" description="Helical" evidence="6">
    <location>
        <begin position="634"/>
        <end position="655"/>
    </location>
</feature>
<evidence type="ECO:0000256" key="2">
    <source>
        <dbReference type="ARBA" id="ARBA00022475"/>
    </source>
</evidence>
<feature type="transmembrane region" description="Helical" evidence="6">
    <location>
        <begin position="491"/>
        <end position="511"/>
    </location>
</feature>
<evidence type="ECO:0000256" key="6">
    <source>
        <dbReference type="SAM" id="Phobius"/>
    </source>
</evidence>
<keyword evidence="3 6" id="KW-0812">Transmembrane</keyword>
<evidence type="ECO:0000256" key="1">
    <source>
        <dbReference type="ARBA" id="ARBA00004651"/>
    </source>
</evidence>